<comment type="caution">
    <text evidence="9">The sequence shown here is derived from an EMBL/GenBank/DDBJ whole genome shotgun (WGS) entry which is preliminary data.</text>
</comment>
<organism evidence="9 10">
    <name type="scientific">Pseudomonas urmiensis</name>
    <dbReference type="NCBI Taxonomy" id="2745493"/>
    <lineage>
        <taxon>Bacteria</taxon>
        <taxon>Pseudomonadati</taxon>
        <taxon>Pseudomonadota</taxon>
        <taxon>Gammaproteobacteria</taxon>
        <taxon>Pseudomonadales</taxon>
        <taxon>Pseudomonadaceae</taxon>
        <taxon>Pseudomonas</taxon>
    </lineage>
</organism>
<comment type="similarity">
    <text evidence="2 6">Belongs to the GMC oxidoreductase family.</text>
</comment>
<dbReference type="PROSITE" id="PS51257">
    <property type="entry name" value="PROKAR_LIPOPROTEIN"/>
    <property type="match status" value="1"/>
</dbReference>
<protein>
    <submittedName>
        <fullName evidence="9">Choline dehydrogenase</fullName>
    </submittedName>
</protein>
<dbReference type="NCBIfam" id="NF002550">
    <property type="entry name" value="PRK02106.1"/>
    <property type="match status" value="1"/>
</dbReference>
<comment type="cofactor">
    <cofactor evidence="1">
        <name>FAD</name>
        <dbReference type="ChEBI" id="CHEBI:57692"/>
    </cofactor>
</comment>
<dbReference type="InterPro" id="IPR007867">
    <property type="entry name" value="GMC_OxRtase_C"/>
</dbReference>
<dbReference type="Pfam" id="PF00732">
    <property type="entry name" value="GMC_oxred_N"/>
    <property type="match status" value="1"/>
</dbReference>
<feature type="domain" description="Glucose-methanol-choline oxidoreductase N-terminal" evidence="8">
    <location>
        <begin position="261"/>
        <end position="275"/>
    </location>
</feature>
<dbReference type="SUPFAM" id="SSF51905">
    <property type="entry name" value="FAD/NAD(P)-binding domain"/>
    <property type="match status" value="1"/>
</dbReference>
<evidence type="ECO:0000256" key="3">
    <source>
        <dbReference type="ARBA" id="ARBA00022630"/>
    </source>
</evidence>
<keyword evidence="10" id="KW-1185">Reference proteome</keyword>
<name>A0ABW8NQJ1_9PSED</name>
<sequence>MSAVKGGGYDYIIVGAGSAGCVVANRLSEDPNVKVLVIEAGGPDRKWDFRIQMPAALTYPLVGKTYNWQFLTEPVPELRNRRVPYFRGKVLGGSSTINGMVYIRGNAMDFDNWATDPELSQWSYAHCLPYFKRSETYDQGESEYRGGSGPLHVTKGFGASPLYQVFVEAAQEAGHAHVNDQNGYRQEGFGRMDMTIHNGVRESAARAYLHPAMTRPNLTVITGALVRRVVFDGDKAVGIALRSENQEQVIRCDREVILSAGAIQSPQLLMLSGVGPEEELKKHGIPVVCNSPGVGRNLGDHIEYIVAYDCLKPVSYYKELKLHRQAAIGAEWLAKHTGLGASNFFEAGGFLRSTPDKPWPDVQCHFVGVAAEYSGRMAAEGHSYQVHFGPQRPQSRGWINLASSNPEDYPLIQPNWLTKEQDWIDSRNAIRSTIEIMEQDAFKPYRGKMIKPLKTAMHDEGLNDFIRDHAESGYHFCGTCKMGSGDDAVVDGQLRVKGVRGLRVVDASVMPEVTNGNTNAPTIMIAEKAADMILGRQLPPSAVKFYKAEPEHA</sequence>
<evidence type="ECO:0000256" key="4">
    <source>
        <dbReference type="ARBA" id="ARBA00022827"/>
    </source>
</evidence>
<evidence type="ECO:0000256" key="2">
    <source>
        <dbReference type="ARBA" id="ARBA00010790"/>
    </source>
</evidence>
<dbReference type="InterPro" id="IPR000172">
    <property type="entry name" value="GMC_OxRdtase_N"/>
</dbReference>
<accession>A0ABW8NQJ1</accession>
<dbReference type="PANTHER" id="PTHR11552:SF147">
    <property type="entry name" value="CHOLINE DEHYDROGENASE, MITOCHONDRIAL"/>
    <property type="match status" value="1"/>
</dbReference>
<evidence type="ECO:0000259" key="7">
    <source>
        <dbReference type="PROSITE" id="PS00623"/>
    </source>
</evidence>
<evidence type="ECO:0000313" key="9">
    <source>
        <dbReference type="EMBL" id="MFK5732224.1"/>
    </source>
</evidence>
<evidence type="ECO:0000256" key="5">
    <source>
        <dbReference type="ARBA" id="ARBA00023002"/>
    </source>
</evidence>
<evidence type="ECO:0000256" key="1">
    <source>
        <dbReference type="ARBA" id="ARBA00001974"/>
    </source>
</evidence>
<proteinExistence type="inferred from homology"/>
<dbReference type="PROSITE" id="PS00623">
    <property type="entry name" value="GMC_OXRED_1"/>
    <property type="match status" value="1"/>
</dbReference>
<gene>
    <name evidence="9" type="ORF">KW869_01725</name>
</gene>
<dbReference type="EMBL" id="JAHWXS010000001">
    <property type="protein sequence ID" value="MFK5732224.1"/>
    <property type="molecule type" value="Genomic_DNA"/>
</dbReference>
<dbReference type="RefSeq" id="WP_201193123.1">
    <property type="nucleotide sequence ID" value="NZ_JAHWXS010000001.1"/>
</dbReference>
<reference evidence="9 10" key="1">
    <citation type="journal article" date="2012" name="Plant Soil">
        <title>Screening of plant growth-promoting traits in arsenic-resistant bacteria isolated from the rhizosphere of soybean plants from Argentinean agricultural soil.</title>
        <authorList>
            <person name="Wevar Oller A.L."/>
            <person name="Talano M.A."/>
            <person name="Agostini E."/>
        </authorList>
    </citation>
    <scope>NUCLEOTIDE SEQUENCE [LARGE SCALE GENOMIC DNA]</scope>
    <source>
        <strain evidence="9 10">AW4</strain>
    </source>
</reference>
<keyword evidence="4 6" id="KW-0274">FAD</keyword>
<dbReference type="Pfam" id="PF05199">
    <property type="entry name" value="GMC_oxred_C"/>
    <property type="match status" value="1"/>
</dbReference>
<keyword evidence="3 6" id="KW-0285">Flavoprotein</keyword>
<evidence type="ECO:0000259" key="8">
    <source>
        <dbReference type="PROSITE" id="PS00624"/>
    </source>
</evidence>
<dbReference type="SUPFAM" id="SSF54373">
    <property type="entry name" value="FAD-linked reductases, C-terminal domain"/>
    <property type="match status" value="1"/>
</dbReference>
<evidence type="ECO:0000256" key="6">
    <source>
        <dbReference type="RuleBase" id="RU003968"/>
    </source>
</evidence>
<dbReference type="Gene3D" id="3.50.50.60">
    <property type="entry name" value="FAD/NAD(P)-binding domain"/>
    <property type="match status" value="1"/>
</dbReference>
<dbReference type="PIRSF" id="PIRSF000137">
    <property type="entry name" value="Alcohol_oxidase"/>
    <property type="match status" value="1"/>
</dbReference>
<dbReference type="Proteomes" id="UP001621534">
    <property type="component" value="Unassembled WGS sequence"/>
</dbReference>
<keyword evidence="5" id="KW-0560">Oxidoreductase</keyword>
<feature type="domain" description="Glucose-methanol-choline oxidoreductase N-terminal" evidence="7">
    <location>
        <begin position="88"/>
        <end position="111"/>
    </location>
</feature>
<dbReference type="PROSITE" id="PS00624">
    <property type="entry name" value="GMC_OXRED_2"/>
    <property type="match status" value="1"/>
</dbReference>
<dbReference type="PANTHER" id="PTHR11552">
    <property type="entry name" value="GLUCOSE-METHANOL-CHOLINE GMC OXIDOREDUCTASE"/>
    <property type="match status" value="1"/>
</dbReference>
<dbReference type="InterPro" id="IPR012132">
    <property type="entry name" value="GMC_OxRdtase"/>
</dbReference>
<dbReference type="Gene3D" id="3.30.560.10">
    <property type="entry name" value="Glucose Oxidase, domain 3"/>
    <property type="match status" value="1"/>
</dbReference>
<dbReference type="InterPro" id="IPR036188">
    <property type="entry name" value="FAD/NAD-bd_sf"/>
</dbReference>
<evidence type="ECO:0000313" key="10">
    <source>
        <dbReference type="Proteomes" id="UP001621534"/>
    </source>
</evidence>